<accession>A0A5B7IG41</accession>
<dbReference type="AlphaFoldDB" id="A0A5B7IG41"/>
<organism evidence="2 3">
    <name type="scientific">Portunus trituberculatus</name>
    <name type="common">Swimming crab</name>
    <name type="synonym">Neptunus trituberculatus</name>
    <dbReference type="NCBI Taxonomy" id="210409"/>
    <lineage>
        <taxon>Eukaryota</taxon>
        <taxon>Metazoa</taxon>
        <taxon>Ecdysozoa</taxon>
        <taxon>Arthropoda</taxon>
        <taxon>Crustacea</taxon>
        <taxon>Multicrustacea</taxon>
        <taxon>Malacostraca</taxon>
        <taxon>Eumalacostraca</taxon>
        <taxon>Eucarida</taxon>
        <taxon>Decapoda</taxon>
        <taxon>Pleocyemata</taxon>
        <taxon>Brachyura</taxon>
        <taxon>Eubrachyura</taxon>
        <taxon>Portunoidea</taxon>
        <taxon>Portunidae</taxon>
        <taxon>Portuninae</taxon>
        <taxon>Portunus</taxon>
    </lineage>
</organism>
<proteinExistence type="predicted"/>
<feature type="region of interest" description="Disordered" evidence="1">
    <location>
        <begin position="31"/>
        <end position="63"/>
    </location>
</feature>
<evidence type="ECO:0000313" key="2">
    <source>
        <dbReference type="EMBL" id="MPC80829.1"/>
    </source>
</evidence>
<dbReference type="Proteomes" id="UP000324222">
    <property type="component" value="Unassembled WGS sequence"/>
</dbReference>
<evidence type="ECO:0000313" key="3">
    <source>
        <dbReference type="Proteomes" id="UP000324222"/>
    </source>
</evidence>
<protein>
    <submittedName>
        <fullName evidence="2">Uncharacterized protein</fullName>
    </submittedName>
</protein>
<comment type="caution">
    <text evidence="2">The sequence shown here is derived from an EMBL/GenBank/DDBJ whole genome shotgun (WGS) entry which is preliminary data.</text>
</comment>
<reference evidence="2 3" key="1">
    <citation type="submission" date="2019-05" db="EMBL/GenBank/DDBJ databases">
        <title>Another draft genome of Portunus trituberculatus and its Hox gene families provides insights of decapod evolution.</title>
        <authorList>
            <person name="Jeong J.-H."/>
            <person name="Song I."/>
            <person name="Kim S."/>
            <person name="Choi T."/>
            <person name="Kim D."/>
            <person name="Ryu S."/>
            <person name="Kim W."/>
        </authorList>
    </citation>
    <scope>NUCLEOTIDE SEQUENCE [LARGE SCALE GENOMIC DNA]</scope>
    <source>
        <tissue evidence="2">Muscle</tissue>
    </source>
</reference>
<sequence length="76" mass="7983">MSGEGVRVGGGGQVSSHGTALPALITGVVTAAAPEKPEKPALRVTPPRPPPSTTHGRQQPRRPLYLLRHTHIHTPT</sequence>
<dbReference type="EMBL" id="VSRR010055108">
    <property type="protein sequence ID" value="MPC80829.1"/>
    <property type="molecule type" value="Genomic_DNA"/>
</dbReference>
<evidence type="ECO:0000256" key="1">
    <source>
        <dbReference type="SAM" id="MobiDB-lite"/>
    </source>
</evidence>
<name>A0A5B7IG41_PORTR</name>
<gene>
    <name evidence="2" type="ORF">E2C01_075422</name>
</gene>
<keyword evidence="3" id="KW-1185">Reference proteome</keyword>